<evidence type="ECO:0000313" key="2">
    <source>
        <dbReference type="EMBL" id="PTU16986.1"/>
    </source>
</evidence>
<comment type="similarity">
    <text evidence="1">Belongs to the terpene synthase family.</text>
</comment>
<dbReference type="EMBL" id="MSFN02000013">
    <property type="protein sequence ID" value="PTU16986.1"/>
    <property type="molecule type" value="Genomic_DNA"/>
</dbReference>
<dbReference type="OrthoDB" id="2343925at2759"/>
<sequence>MIGSRSLEERAQALLERIAPFISSKHGVSSMAYSIYDTAWASMVVKQENRRSRWAFPECFEFILRSQNNAGGWSSFTDPIPHNFYPDHVVIPDILVHTLAALLALCVHLRDKDKVESTIPEDISERIERGRVYAQQTLERWNVSQTSHFEFQLLIPTTLGLLSSEGVVFDFPGKTLLYDLHKLALAMDVEWLYTEKNEVPLFSIEGWLAKLDFTRLTHQVSTEGIGASPASTAAYLIYGPEWSTECEEYLQNCIQHAAGSDRGGVPGIWPLTLFEPCWVLTTLFDGGFSLSDLGYQRVETIVDFLVHHHNSRGGVSSASPCWTPDADDSGRTLTALYLAGRTPSPMALVHRFEKKSHFQTFNGRIPSVIPSVSVHANILSGLLLSPEAVKLTLQIVKCAQVLCNSWKDGEKISDHWNISEYYAILHLTLGLVRLHDTLSTNIFDQSTSKRLIDLTVPLLPKVLSYIVDNQNTDGSWGDRGSYEETAYAVIALAKLAKLGPLNNHERVNSTIDLGKQFITKWQQPDPRDRVWTGKIMHASLFIQEAYVLAALRACSV</sequence>
<name>A0A2T5LL27_9EURO</name>
<dbReference type="Gene3D" id="1.50.10.160">
    <property type="match status" value="1"/>
</dbReference>
<gene>
    <name evidence="2" type="ORF">P175DRAFT_0447141</name>
</gene>
<dbReference type="GO" id="GO:0000287">
    <property type="term" value="F:magnesium ion binding"/>
    <property type="evidence" value="ECO:0007669"/>
    <property type="project" value="TreeGrafter"/>
</dbReference>
<evidence type="ECO:0000313" key="3">
    <source>
        <dbReference type="Proteomes" id="UP000244073"/>
    </source>
</evidence>
<dbReference type="GeneID" id="63811267"/>
<dbReference type="SUPFAM" id="SSF48239">
    <property type="entry name" value="Terpenoid cyclases/Protein prenyltransferases"/>
    <property type="match status" value="1"/>
</dbReference>
<dbReference type="GO" id="GO:0010333">
    <property type="term" value="F:terpene synthase activity"/>
    <property type="evidence" value="ECO:0007669"/>
    <property type="project" value="InterPro"/>
</dbReference>
<dbReference type="RefSeq" id="XP_040748403.1">
    <property type="nucleotide sequence ID" value="XM_040894385.1"/>
</dbReference>
<evidence type="ECO:0000256" key="1">
    <source>
        <dbReference type="ARBA" id="ARBA00006333"/>
    </source>
</evidence>
<accession>A0A2T5LL27</accession>
<dbReference type="Gene3D" id="1.50.10.20">
    <property type="match status" value="1"/>
</dbReference>
<dbReference type="PANTHER" id="PTHR31739">
    <property type="entry name" value="ENT-COPALYL DIPHOSPHATE SYNTHASE, CHLOROPLASTIC"/>
    <property type="match status" value="1"/>
</dbReference>
<comment type="caution">
    <text evidence="2">The sequence shown here is derived from an EMBL/GenBank/DDBJ whole genome shotgun (WGS) entry which is preliminary data.</text>
</comment>
<reference evidence="2 3" key="1">
    <citation type="journal article" date="2018" name="Proc. Natl. Acad. Sci. U.S.A.">
        <title>Linking secondary metabolites to gene clusters through genome sequencing of six diverse Aspergillus species.</title>
        <authorList>
            <person name="Kaerboelling I."/>
            <person name="Vesth T.C."/>
            <person name="Frisvad J.C."/>
            <person name="Nybo J.L."/>
            <person name="Theobald S."/>
            <person name="Kuo A."/>
            <person name="Bowyer P."/>
            <person name="Matsuda Y."/>
            <person name="Mondo S."/>
            <person name="Lyhne E.K."/>
            <person name="Kogle M.E."/>
            <person name="Clum A."/>
            <person name="Lipzen A."/>
            <person name="Salamov A."/>
            <person name="Ngan C.Y."/>
            <person name="Daum C."/>
            <person name="Chiniquy J."/>
            <person name="Barry K."/>
            <person name="LaButti K."/>
            <person name="Haridas S."/>
            <person name="Simmons B.A."/>
            <person name="Magnuson J.K."/>
            <person name="Mortensen U.H."/>
            <person name="Larsen T.O."/>
            <person name="Grigoriev I.V."/>
            <person name="Baker S.E."/>
            <person name="Andersen M.R."/>
        </authorList>
    </citation>
    <scope>NUCLEOTIDE SEQUENCE [LARGE SCALE GENOMIC DNA]</scope>
    <source>
        <strain evidence="2 3">IBT 24754</strain>
    </source>
</reference>
<dbReference type="PANTHER" id="PTHR31739:SF25">
    <property type="entry name" value="(E,E)-GERANYLLINALOOL SYNTHASE"/>
    <property type="match status" value="1"/>
</dbReference>
<protein>
    <recommendedName>
        <fullName evidence="4">Squalene cyclase C-terminal domain-containing protein</fullName>
    </recommendedName>
</protein>
<dbReference type="VEuPathDB" id="FungiDB:P175DRAFT_0447141"/>
<dbReference type="InterPro" id="IPR008930">
    <property type="entry name" value="Terpenoid_cyclase/PrenylTrfase"/>
</dbReference>
<proteinExistence type="inferred from homology"/>
<dbReference type="GO" id="GO:0016102">
    <property type="term" value="P:diterpenoid biosynthetic process"/>
    <property type="evidence" value="ECO:0007669"/>
    <property type="project" value="TreeGrafter"/>
</dbReference>
<organism evidence="2 3">
    <name type="scientific">Aspergillus ochraceoroseus IBT 24754</name>
    <dbReference type="NCBI Taxonomy" id="1392256"/>
    <lineage>
        <taxon>Eukaryota</taxon>
        <taxon>Fungi</taxon>
        <taxon>Dikarya</taxon>
        <taxon>Ascomycota</taxon>
        <taxon>Pezizomycotina</taxon>
        <taxon>Eurotiomycetes</taxon>
        <taxon>Eurotiomycetidae</taxon>
        <taxon>Eurotiales</taxon>
        <taxon>Aspergillaceae</taxon>
        <taxon>Aspergillus</taxon>
        <taxon>Aspergillus subgen. Nidulantes</taxon>
    </lineage>
</organism>
<dbReference type="InterPro" id="IPR050148">
    <property type="entry name" value="Terpene_synthase-like"/>
</dbReference>
<dbReference type="Proteomes" id="UP000244073">
    <property type="component" value="Unassembled WGS sequence"/>
</dbReference>
<dbReference type="AlphaFoldDB" id="A0A2T5LL27"/>
<evidence type="ECO:0008006" key="4">
    <source>
        <dbReference type="Google" id="ProtNLM"/>
    </source>
</evidence>